<dbReference type="EMBL" id="JAEAOA010000895">
    <property type="protein sequence ID" value="KAK3588002.1"/>
    <property type="molecule type" value="Genomic_DNA"/>
</dbReference>
<name>A0AAE0VSY1_9BIVA</name>
<protein>
    <submittedName>
        <fullName evidence="2">Uncharacterized protein</fullName>
    </submittedName>
</protein>
<reference evidence="2" key="2">
    <citation type="journal article" date="2021" name="Genome Biol. Evol.">
        <title>Developing a high-quality reference genome for a parasitic bivalve with doubly uniparental inheritance (Bivalvia: Unionida).</title>
        <authorList>
            <person name="Smith C.H."/>
        </authorList>
    </citation>
    <scope>NUCLEOTIDE SEQUENCE</scope>
    <source>
        <strain evidence="2">CHS0354</strain>
        <tissue evidence="2">Mantle</tissue>
    </source>
</reference>
<comment type="caution">
    <text evidence="2">The sequence shown here is derived from an EMBL/GenBank/DDBJ whole genome shotgun (WGS) entry which is preliminary data.</text>
</comment>
<evidence type="ECO:0000313" key="2">
    <source>
        <dbReference type="EMBL" id="KAK3588002.1"/>
    </source>
</evidence>
<sequence length="91" mass="10712">MKNIRLWKKTIDSVLNDIRSGVDPFISEHHAANEETRTVNLKITGIEETLNFRDERATKLQKDGNQKLPTSDEKIRKQDEHKENIKWTKKL</sequence>
<reference evidence="2" key="1">
    <citation type="journal article" date="2021" name="Genome Biol. Evol.">
        <title>A High-Quality Reference Genome for a Parasitic Bivalve with Doubly Uniparental Inheritance (Bivalvia: Unionida).</title>
        <authorList>
            <person name="Smith C.H."/>
        </authorList>
    </citation>
    <scope>NUCLEOTIDE SEQUENCE</scope>
    <source>
        <strain evidence="2">CHS0354</strain>
    </source>
</reference>
<evidence type="ECO:0000256" key="1">
    <source>
        <dbReference type="SAM" id="MobiDB-lite"/>
    </source>
</evidence>
<reference evidence="2" key="3">
    <citation type="submission" date="2023-05" db="EMBL/GenBank/DDBJ databases">
        <authorList>
            <person name="Smith C.H."/>
        </authorList>
    </citation>
    <scope>NUCLEOTIDE SEQUENCE</scope>
    <source>
        <strain evidence="2">CHS0354</strain>
        <tissue evidence="2">Mantle</tissue>
    </source>
</reference>
<dbReference type="Proteomes" id="UP001195483">
    <property type="component" value="Unassembled WGS sequence"/>
</dbReference>
<gene>
    <name evidence="2" type="ORF">CHS0354_014529</name>
</gene>
<accession>A0AAE0VSY1</accession>
<feature type="region of interest" description="Disordered" evidence="1">
    <location>
        <begin position="58"/>
        <end position="91"/>
    </location>
</feature>
<organism evidence="2 3">
    <name type="scientific">Potamilus streckersoni</name>
    <dbReference type="NCBI Taxonomy" id="2493646"/>
    <lineage>
        <taxon>Eukaryota</taxon>
        <taxon>Metazoa</taxon>
        <taxon>Spiralia</taxon>
        <taxon>Lophotrochozoa</taxon>
        <taxon>Mollusca</taxon>
        <taxon>Bivalvia</taxon>
        <taxon>Autobranchia</taxon>
        <taxon>Heteroconchia</taxon>
        <taxon>Palaeoheterodonta</taxon>
        <taxon>Unionida</taxon>
        <taxon>Unionoidea</taxon>
        <taxon>Unionidae</taxon>
        <taxon>Ambleminae</taxon>
        <taxon>Lampsilini</taxon>
        <taxon>Potamilus</taxon>
    </lineage>
</organism>
<proteinExistence type="predicted"/>
<evidence type="ECO:0000313" key="3">
    <source>
        <dbReference type="Proteomes" id="UP001195483"/>
    </source>
</evidence>
<keyword evidence="3" id="KW-1185">Reference proteome</keyword>
<dbReference type="AlphaFoldDB" id="A0AAE0VSY1"/>